<dbReference type="PROSITE" id="PS50045">
    <property type="entry name" value="SIGMA54_INTERACT_4"/>
    <property type="match status" value="1"/>
</dbReference>
<keyword evidence="3" id="KW-0805">Transcription regulation</keyword>
<dbReference type="PROSITE" id="PS00688">
    <property type="entry name" value="SIGMA54_INTERACT_3"/>
    <property type="match status" value="1"/>
</dbReference>
<keyword evidence="1" id="KW-0547">Nucleotide-binding</keyword>
<dbReference type="SMART" id="SM00382">
    <property type="entry name" value="AAA"/>
    <property type="match status" value="1"/>
</dbReference>
<evidence type="ECO:0000259" key="6">
    <source>
        <dbReference type="PROSITE" id="PS50045"/>
    </source>
</evidence>
<dbReference type="InterPro" id="IPR027417">
    <property type="entry name" value="P-loop_NTPase"/>
</dbReference>
<evidence type="ECO:0000256" key="1">
    <source>
        <dbReference type="ARBA" id="ARBA00022741"/>
    </source>
</evidence>
<sequence length="459" mass="52673">MNFDNIEQVFENDNFKEIIDNLHDEIMVFDNNYTLVYINKASYRHYGVSPESMIGKKFQSFDGTYWGQSTLPIVYKTKKMVARKQITKLGADVLTVSVPIFDENGDIKYVAMSVNDIDSINKLSHQQCEFNEVGITHKNLVDSDVNLIYQSDQMREITSLCKKISKVKSPCLILGETGTGKSLLAKYIHSKSDRRDKPFMNINCASISHNLIESELFGYCKGAFSGANKEGKKGLIELANGGTLFLDEISEIPIALQAKLLQVIQDEEFIPIGGQKSIRVDIRVIAATNCNLLQMVDLGTFRRDLYFRLNVFEIEIPSLRERKEDVLALTYYYINLFNKAYKRNHTISNEAIKIIGSYSWPGNIRELSHTIEKLVVLVEDIEITAQHIPKHLYVYEKPKTTINTDNKSLDEMKEELEKQIIIKTYNKYKNSVKVAQELKISQPKAYRLIKKYIDNELNK</sequence>
<dbReference type="FunFam" id="3.40.50.300:FF:000006">
    <property type="entry name" value="DNA-binding transcriptional regulator NtrC"/>
    <property type="match status" value="1"/>
</dbReference>
<evidence type="ECO:0000259" key="7">
    <source>
        <dbReference type="PROSITE" id="PS50112"/>
    </source>
</evidence>
<dbReference type="PANTHER" id="PTHR32071">
    <property type="entry name" value="TRANSCRIPTIONAL REGULATORY PROTEIN"/>
    <property type="match status" value="1"/>
</dbReference>
<feature type="domain" description="PAS" evidence="7">
    <location>
        <begin position="11"/>
        <end position="56"/>
    </location>
</feature>
<dbReference type="InterPro" id="IPR035965">
    <property type="entry name" value="PAS-like_dom_sf"/>
</dbReference>
<dbReference type="GO" id="GO:0003677">
    <property type="term" value="F:DNA binding"/>
    <property type="evidence" value="ECO:0007669"/>
    <property type="project" value="UniProtKB-KW"/>
</dbReference>
<dbReference type="OrthoDB" id="9803970at2"/>
<proteinExistence type="predicted"/>
<evidence type="ECO:0000256" key="3">
    <source>
        <dbReference type="ARBA" id="ARBA00023015"/>
    </source>
</evidence>
<dbReference type="Gene3D" id="3.30.450.20">
    <property type="entry name" value="PAS domain"/>
    <property type="match status" value="1"/>
</dbReference>
<evidence type="ECO:0000256" key="4">
    <source>
        <dbReference type="ARBA" id="ARBA00023125"/>
    </source>
</evidence>
<dbReference type="PROSITE" id="PS00676">
    <property type="entry name" value="SIGMA54_INTERACT_2"/>
    <property type="match status" value="1"/>
</dbReference>
<dbReference type="Pfam" id="PF08448">
    <property type="entry name" value="PAS_4"/>
    <property type="match status" value="1"/>
</dbReference>
<dbReference type="CDD" id="cd00009">
    <property type="entry name" value="AAA"/>
    <property type="match status" value="1"/>
</dbReference>
<keyword evidence="2" id="KW-0067">ATP-binding</keyword>
<dbReference type="SUPFAM" id="SSF55785">
    <property type="entry name" value="PYP-like sensor domain (PAS domain)"/>
    <property type="match status" value="1"/>
</dbReference>
<dbReference type="GO" id="GO:0006355">
    <property type="term" value="P:regulation of DNA-templated transcription"/>
    <property type="evidence" value="ECO:0007669"/>
    <property type="project" value="InterPro"/>
</dbReference>
<evidence type="ECO:0000256" key="2">
    <source>
        <dbReference type="ARBA" id="ARBA00022840"/>
    </source>
</evidence>
<reference evidence="8 9" key="1">
    <citation type="submission" date="2019-03" db="EMBL/GenBank/DDBJ databases">
        <title>Genomic Encyclopedia of Type Strains, Phase IV (KMG-IV): sequencing the most valuable type-strain genomes for metagenomic binning, comparative biology and taxonomic classification.</title>
        <authorList>
            <person name="Goeker M."/>
        </authorList>
    </citation>
    <scope>NUCLEOTIDE SEQUENCE [LARGE SCALE GENOMIC DNA]</scope>
    <source>
        <strain evidence="8 9">DSM 100013</strain>
    </source>
</reference>
<dbReference type="PANTHER" id="PTHR32071:SF57">
    <property type="entry name" value="C4-DICARBOXYLATE TRANSPORT TRANSCRIPTIONAL REGULATORY PROTEIN DCTD"/>
    <property type="match status" value="1"/>
</dbReference>
<dbReference type="Proteomes" id="UP000295504">
    <property type="component" value="Unassembled WGS sequence"/>
</dbReference>
<dbReference type="Gene3D" id="1.10.8.60">
    <property type="match status" value="1"/>
</dbReference>
<dbReference type="RefSeq" id="WP_132848284.1">
    <property type="nucleotide sequence ID" value="NZ_CP058648.1"/>
</dbReference>
<dbReference type="NCBIfam" id="TIGR00229">
    <property type="entry name" value="sensory_box"/>
    <property type="match status" value="1"/>
</dbReference>
<dbReference type="InterPro" id="IPR003593">
    <property type="entry name" value="AAA+_ATPase"/>
</dbReference>
<protein>
    <submittedName>
        <fullName evidence="8">PAS domain S-box-containing protein</fullName>
    </submittedName>
</protein>
<keyword evidence="5" id="KW-0804">Transcription</keyword>
<dbReference type="Pfam" id="PF00158">
    <property type="entry name" value="Sigma54_activat"/>
    <property type="match status" value="1"/>
</dbReference>
<comment type="caution">
    <text evidence="8">The sequence shown here is derived from an EMBL/GenBank/DDBJ whole genome shotgun (WGS) entry which is preliminary data.</text>
</comment>
<dbReference type="AlphaFoldDB" id="A0A4R2TGN8"/>
<dbReference type="InterPro" id="IPR000014">
    <property type="entry name" value="PAS"/>
</dbReference>
<dbReference type="Gene3D" id="3.40.50.300">
    <property type="entry name" value="P-loop containing nucleotide triphosphate hydrolases"/>
    <property type="match status" value="1"/>
</dbReference>
<dbReference type="InterPro" id="IPR025944">
    <property type="entry name" value="Sigma_54_int_dom_CS"/>
</dbReference>
<organism evidence="8 9">
    <name type="scientific">Serpentinicella alkaliphila</name>
    <dbReference type="NCBI Taxonomy" id="1734049"/>
    <lineage>
        <taxon>Bacteria</taxon>
        <taxon>Bacillati</taxon>
        <taxon>Bacillota</taxon>
        <taxon>Clostridia</taxon>
        <taxon>Peptostreptococcales</taxon>
        <taxon>Natronincolaceae</taxon>
        <taxon>Serpentinicella</taxon>
    </lineage>
</organism>
<dbReference type="SUPFAM" id="SSF46689">
    <property type="entry name" value="Homeodomain-like"/>
    <property type="match status" value="1"/>
</dbReference>
<dbReference type="InterPro" id="IPR025943">
    <property type="entry name" value="Sigma_54_int_dom_ATP-bd_2"/>
</dbReference>
<feature type="domain" description="Sigma-54 factor interaction" evidence="6">
    <location>
        <begin position="147"/>
        <end position="376"/>
    </location>
</feature>
<dbReference type="PROSITE" id="PS50112">
    <property type="entry name" value="PAS"/>
    <property type="match status" value="1"/>
</dbReference>
<dbReference type="InterPro" id="IPR058031">
    <property type="entry name" value="AAA_lid_NorR"/>
</dbReference>
<dbReference type="EMBL" id="SLYC01000013">
    <property type="protein sequence ID" value="TCQ02750.1"/>
    <property type="molecule type" value="Genomic_DNA"/>
</dbReference>
<dbReference type="InterPro" id="IPR002078">
    <property type="entry name" value="Sigma_54_int"/>
</dbReference>
<name>A0A4R2TGN8_9FIRM</name>
<dbReference type="Pfam" id="PF25601">
    <property type="entry name" value="AAA_lid_14"/>
    <property type="match status" value="1"/>
</dbReference>
<evidence type="ECO:0000256" key="5">
    <source>
        <dbReference type="ARBA" id="ARBA00023163"/>
    </source>
</evidence>
<dbReference type="GO" id="GO:0005524">
    <property type="term" value="F:ATP binding"/>
    <property type="evidence" value="ECO:0007669"/>
    <property type="project" value="UniProtKB-KW"/>
</dbReference>
<dbReference type="InterPro" id="IPR013656">
    <property type="entry name" value="PAS_4"/>
</dbReference>
<keyword evidence="9" id="KW-1185">Reference proteome</keyword>
<keyword evidence="4" id="KW-0238">DNA-binding</keyword>
<dbReference type="InterPro" id="IPR009057">
    <property type="entry name" value="Homeodomain-like_sf"/>
</dbReference>
<accession>A0A4R2TGN8</accession>
<dbReference type="Gene3D" id="1.10.10.60">
    <property type="entry name" value="Homeodomain-like"/>
    <property type="match status" value="1"/>
</dbReference>
<gene>
    <name evidence="8" type="ORF">EDD79_101331</name>
</gene>
<dbReference type="SUPFAM" id="SSF52540">
    <property type="entry name" value="P-loop containing nucleoside triphosphate hydrolases"/>
    <property type="match status" value="1"/>
</dbReference>
<evidence type="ECO:0000313" key="8">
    <source>
        <dbReference type="EMBL" id="TCQ02750.1"/>
    </source>
</evidence>
<evidence type="ECO:0000313" key="9">
    <source>
        <dbReference type="Proteomes" id="UP000295504"/>
    </source>
</evidence>